<dbReference type="InterPro" id="IPR037198">
    <property type="entry name" value="MutL_C_sf"/>
</dbReference>
<keyword evidence="3 5" id="KW-0227">DNA damage</keyword>
<dbReference type="CDD" id="cd16926">
    <property type="entry name" value="HATPase_MutL-MLH-PMS-like"/>
    <property type="match status" value="1"/>
</dbReference>
<dbReference type="SUPFAM" id="SSF118116">
    <property type="entry name" value="DNA mismatch repair protein MutL"/>
    <property type="match status" value="1"/>
</dbReference>
<evidence type="ECO:0000313" key="7">
    <source>
        <dbReference type="EMBL" id="RUO60415.1"/>
    </source>
</evidence>
<dbReference type="GO" id="GO:0005524">
    <property type="term" value="F:ATP binding"/>
    <property type="evidence" value="ECO:0007669"/>
    <property type="project" value="InterPro"/>
</dbReference>
<dbReference type="HAMAP" id="MF_00149">
    <property type="entry name" value="DNA_mis_repair"/>
    <property type="match status" value="1"/>
</dbReference>
<dbReference type="InterPro" id="IPR036890">
    <property type="entry name" value="HATPase_C_sf"/>
</dbReference>
<dbReference type="InterPro" id="IPR014721">
    <property type="entry name" value="Ribsml_uS5_D2-typ_fold_subgr"/>
</dbReference>
<dbReference type="Gene3D" id="3.30.565.10">
    <property type="entry name" value="Histidine kinase-like ATPase, C-terminal domain"/>
    <property type="match status" value="1"/>
</dbReference>
<evidence type="ECO:0000256" key="5">
    <source>
        <dbReference type="HAMAP-Rule" id="MF_00149"/>
    </source>
</evidence>
<dbReference type="InterPro" id="IPR042121">
    <property type="entry name" value="MutL_C_regsub"/>
</dbReference>
<dbReference type="RefSeq" id="WP_126753010.1">
    <property type="nucleotide sequence ID" value="NZ_JBHUMT010000016.1"/>
</dbReference>
<dbReference type="GO" id="GO:0006298">
    <property type="term" value="P:mismatch repair"/>
    <property type="evidence" value="ECO:0007669"/>
    <property type="project" value="UniProtKB-UniRule"/>
</dbReference>
<dbReference type="CDD" id="cd03482">
    <property type="entry name" value="MutL_Trans_MutL"/>
    <property type="match status" value="1"/>
</dbReference>
<dbReference type="SMART" id="SM01340">
    <property type="entry name" value="DNA_mis_repair"/>
    <property type="match status" value="1"/>
</dbReference>
<dbReference type="GO" id="GO:0140664">
    <property type="term" value="F:ATP-dependent DNA damage sensor activity"/>
    <property type="evidence" value="ECO:0007669"/>
    <property type="project" value="InterPro"/>
</dbReference>
<organism evidence="7 8">
    <name type="scientific">Idiomarina piscisalsi</name>
    <dbReference type="NCBI Taxonomy" id="1096243"/>
    <lineage>
        <taxon>Bacteria</taxon>
        <taxon>Pseudomonadati</taxon>
        <taxon>Pseudomonadota</taxon>
        <taxon>Gammaproteobacteria</taxon>
        <taxon>Alteromonadales</taxon>
        <taxon>Idiomarinaceae</taxon>
        <taxon>Idiomarina</taxon>
    </lineage>
</organism>
<dbReference type="InterPro" id="IPR038973">
    <property type="entry name" value="MutL/Mlh/Pms-like"/>
</dbReference>
<dbReference type="SUPFAM" id="SSF54211">
    <property type="entry name" value="Ribosomal protein S5 domain 2-like"/>
    <property type="match status" value="1"/>
</dbReference>
<dbReference type="Pfam" id="PF01119">
    <property type="entry name" value="DNA_mis_repair"/>
    <property type="match status" value="1"/>
</dbReference>
<dbReference type="InterPro" id="IPR020667">
    <property type="entry name" value="DNA_mismatch_repair_MutL"/>
</dbReference>
<dbReference type="InterPro" id="IPR013507">
    <property type="entry name" value="DNA_mismatch_S5_2-like"/>
</dbReference>
<comment type="similarity">
    <text evidence="1 5">Belongs to the DNA mismatch repair MutL/HexB family.</text>
</comment>
<dbReference type="PANTHER" id="PTHR10073">
    <property type="entry name" value="DNA MISMATCH REPAIR PROTEIN MLH, PMS, MUTL"/>
    <property type="match status" value="1"/>
</dbReference>
<dbReference type="GO" id="GO:0032300">
    <property type="term" value="C:mismatch repair complex"/>
    <property type="evidence" value="ECO:0007669"/>
    <property type="project" value="InterPro"/>
</dbReference>
<dbReference type="NCBIfam" id="TIGR00585">
    <property type="entry name" value="mutl"/>
    <property type="match status" value="1"/>
</dbReference>
<dbReference type="AlphaFoldDB" id="A0A432YHM8"/>
<reference evidence="7 8" key="1">
    <citation type="journal article" date="2011" name="Front. Microbiol.">
        <title>Genomic signatures of strain selection and enhancement in Bacillus atrophaeus var. globigii, a historical biowarfare simulant.</title>
        <authorList>
            <person name="Gibbons H.S."/>
            <person name="Broomall S.M."/>
            <person name="McNew L.A."/>
            <person name="Daligault H."/>
            <person name="Chapman C."/>
            <person name="Bruce D."/>
            <person name="Karavis M."/>
            <person name="Krepps M."/>
            <person name="McGregor P.A."/>
            <person name="Hong C."/>
            <person name="Park K.H."/>
            <person name="Akmal A."/>
            <person name="Feldman A."/>
            <person name="Lin J.S."/>
            <person name="Chang W.E."/>
            <person name="Higgs B.W."/>
            <person name="Demirev P."/>
            <person name="Lindquist J."/>
            <person name="Liem A."/>
            <person name="Fochler E."/>
            <person name="Read T.D."/>
            <person name="Tapia R."/>
            <person name="Johnson S."/>
            <person name="Bishop-Lilly K.A."/>
            <person name="Detter C."/>
            <person name="Han C."/>
            <person name="Sozhamannan S."/>
            <person name="Rosenzweig C.N."/>
            <person name="Skowronski E.W."/>
        </authorList>
    </citation>
    <scope>NUCLEOTIDE SEQUENCE [LARGE SCALE GENOMIC DNA]</scope>
    <source>
        <strain evidence="7 8">TPS4-2</strain>
    </source>
</reference>
<dbReference type="GO" id="GO:0030983">
    <property type="term" value="F:mismatched DNA binding"/>
    <property type="evidence" value="ECO:0007669"/>
    <property type="project" value="InterPro"/>
</dbReference>
<dbReference type="SUPFAM" id="SSF55874">
    <property type="entry name" value="ATPase domain of HSP90 chaperone/DNA topoisomerase II/histidine kinase"/>
    <property type="match status" value="1"/>
</dbReference>
<protein>
    <recommendedName>
        <fullName evidence="2 5">DNA mismatch repair protein MutL</fullName>
    </recommendedName>
</protein>
<evidence type="ECO:0000256" key="3">
    <source>
        <dbReference type="ARBA" id="ARBA00022763"/>
    </source>
</evidence>
<dbReference type="InterPro" id="IPR014762">
    <property type="entry name" value="DNA_mismatch_repair_CS"/>
</dbReference>
<proteinExistence type="inferred from homology"/>
<comment type="caution">
    <text evidence="7">The sequence shown here is derived from an EMBL/GenBank/DDBJ whole genome shotgun (WGS) entry which is preliminary data.</text>
</comment>
<dbReference type="PANTHER" id="PTHR10073:SF12">
    <property type="entry name" value="DNA MISMATCH REPAIR PROTEIN MLH1"/>
    <property type="match status" value="1"/>
</dbReference>
<dbReference type="Pfam" id="PF13589">
    <property type="entry name" value="HATPase_c_3"/>
    <property type="match status" value="1"/>
</dbReference>
<evidence type="ECO:0000313" key="8">
    <source>
        <dbReference type="Proteomes" id="UP000288361"/>
    </source>
</evidence>
<sequence length="592" mass="67130">MPIQQLPIELANQIAAGEVVERPSSVVKELIENALDAGANELVLDIEKGGSKRIRIRDNGCGISRDELTLALSRHATSKIKSLEDLECIGSLGFRGEALASISSVSRLRLTSKPAEQSEAWQAWTEGRDMQVNVEPAAHPNGTTVDIQDLFFNTPARRKFLRTEKTEFSHIDEVIKRIALSRFDVAFQLSHNGKTLRRYPRADSEKQQLQRVAKICGGQFAEQAYQLQSPEGDYKLKGWMVAPEHCRYQGDVQHFFVNGRMMRDKLLAHAVRQAYEKYLPTDRVPTYILYFELPAEQVDVNVHPAKHEVRFHYQRQVHDFILTQVERVLRSLTEMSVSAGTEDASVDFNGEPYENAHRHQYQSNDTSTMRESSRYSTAPRKAMGSLLPNAVKSSSGRSESQFASTFCASASVSTQETTSPSESWRLLSLFNGHQALVRHSNRLAWLNVRQVHAVCAQEKLSQQLEDGLSGQPLLVPVTVSAKEFKTPVSQWPEQQLNRLGVMYYRQKDMVVIEQMPEMLRKGNVALLFKQLLEQVSENSDSQLLTWLTAFVAKGEYSTTEAEHWVKQWRDQLHESADYLQFIEVPEADNANH</sequence>
<gene>
    <name evidence="5" type="primary">mutL</name>
    <name evidence="7" type="ORF">CWI73_12045</name>
</gene>
<evidence type="ECO:0000256" key="2">
    <source>
        <dbReference type="ARBA" id="ARBA00021975"/>
    </source>
</evidence>
<keyword evidence="4 5" id="KW-0234">DNA repair</keyword>
<dbReference type="FunFam" id="3.30.565.10:FF:000003">
    <property type="entry name" value="DNA mismatch repair endonuclease MutL"/>
    <property type="match status" value="1"/>
</dbReference>
<feature type="domain" description="DNA mismatch repair protein S5" evidence="6">
    <location>
        <begin position="212"/>
        <end position="330"/>
    </location>
</feature>
<dbReference type="InterPro" id="IPR014790">
    <property type="entry name" value="MutL_C"/>
</dbReference>
<dbReference type="GO" id="GO:0016887">
    <property type="term" value="F:ATP hydrolysis activity"/>
    <property type="evidence" value="ECO:0007669"/>
    <property type="project" value="InterPro"/>
</dbReference>
<comment type="function">
    <text evidence="5">This protein is involved in the repair of mismatches in DNA. It is required for dam-dependent methyl-directed DNA mismatch repair. May act as a 'molecular matchmaker', a protein that promotes the formation of a stable complex between two or more DNA-binding proteins in an ATP-dependent manner without itself being part of a final effector complex.</text>
</comment>
<name>A0A432YHM8_9GAMM</name>
<dbReference type="Proteomes" id="UP000288361">
    <property type="component" value="Unassembled WGS sequence"/>
</dbReference>
<accession>A0A432YHM8</accession>
<dbReference type="PROSITE" id="PS00058">
    <property type="entry name" value="DNA_MISMATCH_REPAIR_1"/>
    <property type="match status" value="1"/>
</dbReference>
<dbReference type="InterPro" id="IPR002099">
    <property type="entry name" value="MutL/Mlh/PMS"/>
</dbReference>
<dbReference type="EMBL" id="PIQA01000016">
    <property type="protein sequence ID" value="RUO60415.1"/>
    <property type="molecule type" value="Genomic_DNA"/>
</dbReference>
<evidence type="ECO:0000259" key="6">
    <source>
        <dbReference type="SMART" id="SM01340"/>
    </source>
</evidence>
<evidence type="ECO:0000256" key="4">
    <source>
        <dbReference type="ARBA" id="ARBA00023204"/>
    </source>
</evidence>
<dbReference type="Gene3D" id="3.30.230.10">
    <property type="match status" value="1"/>
</dbReference>
<dbReference type="Pfam" id="PF08676">
    <property type="entry name" value="MutL_C"/>
    <property type="match status" value="1"/>
</dbReference>
<evidence type="ECO:0000256" key="1">
    <source>
        <dbReference type="ARBA" id="ARBA00006082"/>
    </source>
</evidence>
<dbReference type="Gene3D" id="3.30.1370.100">
    <property type="entry name" value="MutL, C-terminal domain, regulatory subdomain"/>
    <property type="match status" value="1"/>
</dbReference>
<dbReference type="InterPro" id="IPR020568">
    <property type="entry name" value="Ribosomal_Su5_D2-typ_SF"/>
</dbReference>